<name>A0A1V0SJT5_9VIRU</name>
<proteinExistence type="predicted"/>
<accession>A0A1V0SJT5</accession>
<sequence length="280" mass="32605">MTPAEKRAKEEEHEKKMIEVRKKTEEDAQVLIQRIGDLIKKTLDEFTKSPDKHIDCWKQLTDLLTECRELNRSNLTDESKDQFVTEAQRITGLADHLSKSFKEMLYARMDKTLAEKQIDLYLEQLHPFALKAHDAGMMTWDEATLKLGEFDTIQAEINAPANKKVMDKYTSMFNALVERLDSVDHTKDILAAYKAYILIWADSFAIRQEHLENPRKFQTFMLKLTDALKMSFAGCNFGNEMFFRCDEEQKLHLKAYADGPFTFNRYQDEFDAIRKASAAH</sequence>
<dbReference type="EMBL" id="KY684110">
    <property type="protein sequence ID" value="ARF11982.1"/>
    <property type="molecule type" value="Genomic_DNA"/>
</dbReference>
<reference evidence="1" key="1">
    <citation type="journal article" date="2017" name="Science">
        <title>Giant viruses with an expanded complement of translation system components.</title>
        <authorList>
            <person name="Schulz F."/>
            <person name="Yutin N."/>
            <person name="Ivanova N.N."/>
            <person name="Ortega D.R."/>
            <person name="Lee T.K."/>
            <person name="Vierheilig J."/>
            <person name="Daims H."/>
            <person name="Horn M."/>
            <person name="Wagner M."/>
            <person name="Jensen G.J."/>
            <person name="Kyrpides N.C."/>
            <person name="Koonin E.V."/>
            <person name="Woyke T."/>
        </authorList>
    </citation>
    <scope>NUCLEOTIDE SEQUENCE</scope>
    <source>
        <strain evidence="1">KNV1</strain>
    </source>
</reference>
<organism evidence="1">
    <name type="scientific">Klosneuvirus KNV1</name>
    <dbReference type="NCBI Taxonomy" id="1977640"/>
    <lineage>
        <taxon>Viruses</taxon>
        <taxon>Varidnaviria</taxon>
        <taxon>Bamfordvirae</taxon>
        <taxon>Nucleocytoviricota</taxon>
        <taxon>Megaviricetes</taxon>
        <taxon>Imitervirales</taxon>
        <taxon>Mimiviridae</taxon>
        <taxon>Klosneuvirinae</taxon>
        <taxon>Klosneuvirus</taxon>
    </lineage>
</organism>
<evidence type="ECO:0000313" key="1">
    <source>
        <dbReference type="EMBL" id="ARF11982.1"/>
    </source>
</evidence>
<protein>
    <submittedName>
        <fullName evidence="1">Uncharacterized protein</fullName>
    </submittedName>
</protein>
<gene>
    <name evidence="1" type="ORF">Klosneuvirus_3_117</name>
</gene>